<evidence type="ECO:0000313" key="2">
    <source>
        <dbReference type="EMBL" id="AFP42856.1"/>
    </source>
</evidence>
<reference evidence="2 3" key="1">
    <citation type="journal article" date="2007" name="Genome Biol.">
        <title>Interrupted coding sequences in Mycobacterium smegmatis: authentic mutations or sequencing errors?</title>
        <authorList>
            <person name="Deshayes C."/>
            <person name="Perrodou E."/>
            <person name="Gallien S."/>
            <person name="Euphrasie D."/>
            <person name="Schaeffer C."/>
            <person name="Van-Dorsselaer A."/>
            <person name="Poch O."/>
            <person name="Lecompte O."/>
            <person name="Reyrat J.M."/>
        </authorList>
    </citation>
    <scope>NUCLEOTIDE SEQUENCE [LARGE SCALE GENOMIC DNA]</scope>
    <source>
        <strain evidence="3">ATCC 700084 / mc(2)155</strain>
    </source>
</reference>
<dbReference type="EMBL" id="CP001663">
    <property type="protein sequence ID" value="AFP42856.1"/>
    <property type="molecule type" value="Genomic_DNA"/>
</dbReference>
<dbReference type="PATRIC" id="fig|246196.56.peg.6561"/>
<dbReference type="Gene3D" id="3.40.50.410">
    <property type="entry name" value="von Willebrand factor, type A domain"/>
    <property type="match status" value="1"/>
</dbReference>
<keyword evidence="1" id="KW-0812">Transmembrane</keyword>
<evidence type="ECO:0008006" key="4">
    <source>
        <dbReference type="Google" id="ProtNLM"/>
    </source>
</evidence>
<feature type="transmembrane region" description="Helical" evidence="1">
    <location>
        <begin position="22"/>
        <end position="41"/>
    </location>
</feature>
<dbReference type="AlphaFoldDB" id="I7GFZ5"/>
<accession>I7GFZ5</accession>
<dbReference type="InterPro" id="IPR036465">
    <property type="entry name" value="vWFA_dom_sf"/>
</dbReference>
<feature type="transmembrane region" description="Helical" evidence="1">
    <location>
        <begin position="269"/>
        <end position="289"/>
    </location>
</feature>
<gene>
    <name evidence="2" type="ordered locus">MSMEI_6430</name>
</gene>
<proteinExistence type="predicted"/>
<feature type="transmembrane region" description="Helical" evidence="1">
    <location>
        <begin position="53"/>
        <end position="72"/>
    </location>
</feature>
<reference evidence="2 3" key="2">
    <citation type="journal article" date="2009" name="Genome Res.">
        <title>Ortho-proteogenomics: multiple proteomes investigation through orthology and a new MS-based protocol.</title>
        <authorList>
            <person name="Gallien S."/>
            <person name="Perrodou E."/>
            <person name="Carapito C."/>
            <person name="Deshayes C."/>
            <person name="Reyrat J.M."/>
            <person name="Van Dorsselaer A."/>
            <person name="Poch O."/>
            <person name="Schaeffer C."/>
            <person name="Lecompte O."/>
        </authorList>
    </citation>
    <scope>NUCLEOTIDE SEQUENCE [LARGE SCALE GENOMIC DNA]</scope>
    <source>
        <strain evidence="3">ATCC 700084 / mc(2)155</strain>
    </source>
</reference>
<dbReference type="KEGG" id="msg:MSMEI_6430"/>
<protein>
    <recommendedName>
        <fullName evidence="4">VWFA domain-containing protein</fullName>
    </recommendedName>
</protein>
<sequence length="302" mass="31571">MRGAGPVGSAAVQEAHMSLHPVLPPLVLAVLAAAVLAARITTWRTGGVTRWRWAGLTTAAFLLLVAALRPTFGDDGQESVRAAGDREPNVFVLVDRSPAMARHMAAARDDITQLIDRHPDARFAVITFTSRPTVTWPLSADTWSLRPVVAALGTDTGADAEQANVGAAGNVLRYQLISAQQQFPRAANLVYYLGAGAPGSQAPQREFDLPEGAVDGGAVLGFGGAGAQRLRAVADQIGVPYADDLSDVPADAADSAAGTPAAGASRVEIYWLPAGIAAILVLAELYLVLRELRRNTETVVPA</sequence>
<dbReference type="Proteomes" id="UP000006158">
    <property type="component" value="Chromosome"/>
</dbReference>
<evidence type="ECO:0000256" key="1">
    <source>
        <dbReference type="SAM" id="Phobius"/>
    </source>
</evidence>
<name>I7GFZ5_MYCS2</name>
<dbReference type="SUPFAM" id="SSF53300">
    <property type="entry name" value="vWA-like"/>
    <property type="match status" value="1"/>
</dbReference>
<keyword evidence="1" id="KW-0472">Membrane</keyword>
<organism evidence="2 3">
    <name type="scientific">Mycolicibacterium smegmatis (strain ATCC 700084 / mc(2)155)</name>
    <name type="common">Mycobacterium smegmatis</name>
    <dbReference type="NCBI Taxonomy" id="246196"/>
    <lineage>
        <taxon>Bacteria</taxon>
        <taxon>Bacillati</taxon>
        <taxon>Actinomycetota</taxon>
        <taxon>Actinomycetes</taxon>
        <taxon>Mycobacteriales</taxon>
        <taxon>Mycobacteriaceae</taxon>
        <taxon>Mycolicibacterium</taxon>
    </lineage>
</organism>
<keyword evidence="1" id="KW-1133">Transmembrane helix</keyword>
<evidence type="ECO:0000313" key="3">
    <source>
        <dbReference type="Proteomes" id="UP000006158"/>
    </source>
</evidence>